<organism evidence="1 2">
    <name type="scientific">Bacillus mycoides</name>
    <dbReference type="NCBI Taxonomy" id="1405"/>
    <lineage>
        <taxon>Bacteria</taxon>
        <taxon>Bacillati</taxon>
        <taxon>Bacillota</taxon>
        <taxon>Bacilli</taxon>
        <taxon>Bacillales</taxon>
        <taxon>Bacillaceae</taxon>
        <taxon>Bacillus</taxon>
        <taxon>Bacillus cereus group</taxon>
    </lineage>
</organism>
<dbReference type="Proteomes" id="UP000195696">
    <property type="component" value="Unassembled WGS sequence"/>
</dbReference>
<gene>
    <name evidence="1" type="ORF">BWGO95_02926</name>
</gene>
<dbReference type="AlphaFoldDB" id="A0A1G4ERW7"/>
<sequence>MKIATVSSCVYKLKNTERKFCVFFYNMKKINHELFGELIYDGYWTGKQKITIFGHDRDVNASINLLKLAM</sequence>
<dbReference type="EMBL" id="FMAK01000034">
    <property type="protein sequence ID" value="SCB68779.1"/>
    <property type="molecule type" value="Genomic_DNA"/>
</dbReference>
<evidence type="ECO:0000313" key="1">
    <source>
        <dbReference type="EMBL" id="SCB68779.1"/>
    </source>
</evidence>
<protein>
    <submittedName>
        <fullName evidence="1">Uncharacterized protein</fullName>
    </submittedName>
</protein>
<accession>A0A1G4ERW7</accession>
<name>A0A1G4ERW7_BACMY</name>
<proteinExistence type="predicted"/>
<reference evidence="1 2" key="1">
    <citation type="submission" date="2016-08" db="EMBL/GenBank/DDBJ databases">
        <authorList>
            <person name="Seilhamer J.J."/>
        </authorList>
    </citation>
    <scope>NUCLEOTIDE SEQUENCE [LARGE SCALE GENOMIC DNA]</scope>
    <source>
        <strain evidence="1 2">SDA_GO95</strain>
    </source>
</reference>
<evidence type="ECO:0000313" key="2">
    <source>
        <dbReference type="Proteomes" id="UP000195696"/>
    </source>
</evidence>